<gene>
    <name evidence="2" type="ORF">NEF87_001232</name>
</gene>
<evidence type="ECO:0000313" key="2">
    <source>
        <dbReference type="EMBL" id="UYP44947.1"/>
    </source>
</evidence>
<evidence type="ECO:0000313" key="3">
    <source>
        <dbReference type="Proteomes" id="UP001208689"/>
    </source>
</evidence>
<dbReference type="EMBL" id="CP104013">
    <property type="protein sequence ID" value="UYP44947.1"/>
    <property type="molecule type" value="Genomic_DNA"/>
</dbReference>
<protein>
    <submittedName>
        <fullName evidence="2">Uncharacterized protein</fullName>
    </submittedName>
</protein>
<reference evidence="2" key="1">
    <citation type="submission" date="2022-09" db="EMBL/GenBank/DDBJ databases">
        <title>Actin cytoskeleton and complex cell architecture in an #Asgard archaeon.</title>
        <authorList>
            <person name="Ponce Toledo R.I."/>
            <person name="Schleper C."/>
            <person name="Rodrigues Oliveira T."/>
            <person name="Wollweber F."/>
            <person name="Xu J."/>
            <person name="Rittmann S."/>
            <person name="Klingl A."/>
            <person name="Pilhofer M."/>
        </authorList>
    </citation>
    <scope>NUCLEOTIDE SEQUENCE</scope>
    <source>
        <strain evidence="2">B-35</strain>
    </source>
</reference>
<dbReference type="Proteomes" id="UP001208689">
    <property type="component" value="Chromosome"/>
</dbReference>
<evidence type="ECO:0000256" key="1">
    <source>
        <dbReference type="SAM" id="Coils"/>
    </source>
</evidence>
<feature type="coiled-coil region" evidence="1">
    <location>
        <begin position="57"/>
        <end position="84"/>
    </location>
</feature>
<name>A0ABY6HRC8_9ARCH</name>
<accession>A0ABY6HRC8</accession>
<proteinExistence type="predicted"/>
<keyword evidence="3" id="KW-1185">Reference proteome</keyword>
<organism evidence="2 3">
    <name type="scientific">Candidatus Lokiarchaeum ossiferum</name>
    <dbReference type="NCBI Taxonomy" id="2951803"/>
    <lineage>
        <taxon>Archaea</taxon>
        <taxon>Promethearchaeati</taxon>
        <taxon>Promethearchaeota</taxon>
        <taxon>Promethearchaeia</taxon>
        <taxon>Promethearchaeales</taxon>
        <taxon>Promethearchaeaceae</taxon>
        <taxon>Candidatus Lokiarchaeum</taxon>
    </lineage>
</organism>
<keyword evidence="1" id="KW-0175">Coiled coil</keyword>
<sequence>MFSFSFDKVMIRMADNNEEKIEFARKLLKVGMSYRDIQLNLKLKFGSALSNTTIKKIVIVNEENENWKAKFEKSQEELAVYKNLYFEMLKVLKSKLNKDDS</sequence>